<protein>
    <recommendedName>
        <fullName evidence="7">Tetratricopeptide repeat protein</fullName>
    </recommendedName>
</protein>
<keyword evidence="6" id="KW-1185">Reference proteome</keyword>
<dbReference type="RefSeq" id="WP_188555546.1">
    <property type="nucleotide sequence ID" value="NZ_BMGT01000004.1"/>
</dbReference>
<reference evidence="5" key="2">
    <citation type="submission" date="2020-09" db="EMBL/GenBank/DDBJ databases">
        <authorList>
            <person name="Sun Q."/>
            <person name="Zhou Y."/>
        </authorList>
    </citation>
    <scope>NUCLEOTIDE SEQUENCE</scope>
    <source>
        <strain evidence="5">CGMCC 1.12997</strain>
    </source>
</reference>
<comment type="caution">
    <text evidence="5">The sequence shown here is derived from an EMBL/GenBank/DDBJ whole genome shotgun (WGS) entry which is preliminary data.</text>
</comment>
<dbReference type="EMBL" id="BMGT01000004">
    <property type="protein sequence ID" value="GGG88101.1"/>
    <property type="molecule type" value="Genomic_DNA"/>
</dbReference>
<proteinExistence type="predicted"/>
<dbReference type="InterPro" id="IPR019734">
    <property type="entry name" value="TPR_rpt"/>
</dbReference>
<dbReference type="Gene3D" id="1.25.40.10">
    <property type="entry name" value="Tetratricopeptide repeat domain"/>
    <property type="match status" value="1"/>
</dbReference>
<dbReference type="Proteomes" id="UP000647241">
    <property type="component" value="Unassembled WGS sequence"/>
</dbReference>
<dbReference type="PANTHER" id="PTHR44858">
    <property type="entry name" value="TETRATRICOPEPTIDE REPEAT PROTEIN 6"/>
    <property type="match status" value="1"/>
</dbReference>
<dbReference type="Pfam" id="PF13432">
    <property type="entry name" value="TPR_16"/>
    <property type="match status" value="1"/>
</dbReference>
<evidence type="ECO:0000313" key="5">
    <source>
        <dbReference type="EMBL" id="GGG88101.1"/>
    </source>
</evidence>
<organism evidence="5 6">
    <name type="scientific">Edaphobacter dinghuensis</name>
    <dbReference type="NCBI Taxonomy" id="1560005"/>
    <lineage>
        <taxon>Bacteria</taxon>
        <taxon>Pseudomonadati</taxon>
        <taxon>Acidobacteriota</taxon>
        <taxon>Terriglobia</taxon>
        <taxon>Terriglobales</taxon>
        <taxon>Acidobacteriaceae</taxon>
        <taxon>Edaphobacter</taxon>
    </lineage>
</organism>
<keyword evidence="4" id="KW-0732">Signal</keyword>
<keyword evidence="1" id="KW-0677">Repeat</keyword>
<accession>A0A917HSQ8</accession>
<dbReference type="InterPro" id="IPR050498">
    <property type="entry name" value="Ycf3"/>
</dbReference>
<evidence type="ECO:0000256" key="1">
    <source>
        <dbReference type="ARBA" id="ARBA00022737"/>
    </source>
</evidence>
<evidence type="ECO:0000256" key="3">
    <source>
        <dbReference type="PROSITE-ProRule" id="PRU00339"/>
    </source>
</evidence>
<dbReference type="SMART" id="SM00028">
    <property type="entry name" value="TPR"/>
    <property type="match status" value="5"/>
</dbReference>
<reference evidence="5" key="1">
    <citation type="journal article" date="2014" name="Int. J. Syst. Evol. Microbiol.">
        <title>Complete genome sequence of Corynebacterium casei LMG S-19264T (=DSM 44701T), isolated from a smear-ripened cheese.</title>
        <authorList>
            <consortium name="US DOE Joint Genome Institute (JGI-PGF)"/>
            <person name="Walter F."/>
            <person name="Albersmeier A."/>
            <person name="Kalinowski J."/>
            <person name="Ruckert C."/>
        </authorList>
    </citation>
    <scope>NUCLEOTIDE SEQUENCE</scope>
    <source>
        <strain evidence="5">CGMCC 1.12997</strain>
    </source>
</reference>
<evidence type="ECO:0000256" key="2">
    <source>
        <dbReference type="ARBA" id="ARBA00022803"/>
    </source>
</evidence>
<gene>
    <name evidence="5" type="ORF">GCM10011585_35200</name>
</gene>
<dbReference type="InterPro" id="IPR011990">
    <property type="entry name" value="TPR-like_helical_dom_sf"/>
</dbReference>
<dbReference type="Pfam" id="PF14559">
    <property type="entry name" value="TPR_19"/>
    <property type="match status" value="1"/>
</dbReference>
<feature type="repeat" description="TPR" evidence="3">
    <location>
        <begin position="213"/>
        <end position="246"/>
    </location>
</feature>
<evidence type="ECO:0008006" key="7">
    <source>
        <dbReference type="Google" id="ProtNLM"/>
    </source>
</evidence>
<dbReference type="AlphaFoldDB" id="A0A917HSQ8"/>
<sequence>MMRRSRQIICRVCLTLTFIFIAGAISPTWAQSSAQQNENVCDVHSTLHRVDGLLKLHREAEAQLLLQRVVKCSHLSQIETFNIAWSYGRMHDFKTALRLFATVDANVPDLQTHAYAVALGQFEMSDYPSVIKTLKTVQDKQALNPDCVNLLAVSYAKLGQYQDAYVLLQGQIQEHPRDLFSYLNLITLLTDAGQFAEAQKVATECVAVFPQNSEVFVVRGATETLLGQLDKARSDFDNAVKISPEKKDPRFFLALTDYKLSNYAAAVADLRSAMHAGVISADLEYLLAECMLKLDPTKPADALAELDMAIRLDENSAPSRTLRGKLLLEEGNPKKAVADLEIAHKIDPAMRSATYNLARAYFAVGKQKEAQTLYQQLQEQTTDTVTELSDRRIKQVLAGGP</sequence>
<evidence type="ECO:0000256" key="4">
    <source>
        <dbReference type="SAM" id="SignalP"/>
    </source>
</evidence>
<keyword evidence="2 3" id="KW-0802">TPR repeat</keyword>
<dbReference type="PROSITE" id="PS50005">
    <property type="entry name" value="TPR"/>
    <property type="match status" value="1"/>
</dbReference>
<feature type="chain" id="PRO_5037571314" description="Tetratricopeptide repeat protein" evidence="4">
    <location>
        <begin position="31"/>
        <end position="401"/>
    </location>
</feature>
<evidence type="ECO:0000313" key="6">
    <source>
        <dbReference type="Proteomes" id="UP000647241"/>
    </source>
</evidence>
<name>A0A917HSQ8_9BACT</name>
<dbReference type="PANTHER" id="PTHR44858:SF1">
    <property type="entry name" value="UDP-N-ACETYLGLUCOSAMINE--PEPTIDE N-ACETYLGLUCOSAMINYLTRANSFERASE SPINDLY-RELATED"/>
    <property type="match status" value="1"/>
</dbReference>
<feature type="signal peptide" evidence="4">
    <location>
        <begin position="1"/>
        <end position="30"/>
    </location>
</feature>
<dbReference type="SUPFAM" id="SSF48452">
    <property type="entry name" value="TPR-like"/>
    <property type="match status" value="2"/>
</dbReference>